<dbReference type="GO" id="GO:0000981">
    <property type="term" value="F:DNA-binding transcription factor activity, RNA polymerase II-specific"/>
    <property type="evidence" value="ECO:0007669"/>
    <property type="project" value="InterPro"/>
</dbReference>
<dbReference type="Proteomes" id="UP000813385">
    <property type="component" value="Unassembled WGS sequence"/>
</dbReference>
<accession>A0A8K0TRR4</accession>
<feature type="region of interest" description="Disordered" evidence="7">
    <location>
        <begin position="660"/>
        <end position="681"/>
    </location>
</feature>
<evidence type="ECO:0000256" key="6">
    <source>
        <dbReference type="ARBA" id="ARBA00023242"/>
    </source>
</evidence>
<evidence type="ECO:0000313" key="9">
    <source>
        <dbReference type="EMBL" id="KAH7375450.1"/>
    </source>
</evidence>
<dbReference type="Pfam" id="PF00172">
    <property type="entry name" value="Zn_clus"/>
    <property type="match status" value="1"/>
</dbReference>
<evidence type="ECO:0000256" key="2">
    <source>
        <dbReference type="ARBA" id="ARBA00022833"/>
    </source>
</evidence>
<dbReference type="Gene3D" id="4.10.240.10">
    <property type="entry name" value="Zn(2)-C6 fungal-type DNA-binding domain"/>
    <property type="match status" value="1"/>
</dbReference>
<dbReference type="PROSITE" id="PS50048">
    <property type="entry name" value="ZN2_CY6_FUNGAL_2"/>
    <property type="match status" value="1"/>
</dbReference>
<dbReference type="CDD" id="cd00067">
    <property type="entry name" value="GAL4"/>
    <property type="match status" value="1"/>
</dbReference>
<keyword evidence="3" id="KW-0805">Transcription regulation</keyword>
<evidence type="ECO:0000313" key="10">
    <source>
        <dbReference type="Proteomes" id="UP000813385"/>
    </source>
</evidence>
<keyword evidence="1" id="KW-0479">Metal-binding</keyword>
<organism evidence="9 10">
    <name type="scientific">Plectosphaerella cucumerina</name>
    <dbReference type="NCBI Taxonomy" id="40658"/>
    <lineage>
        <taxon>Eukaryota</taxon>
        <taxon>Fungi</taxon>
        <taxon>Dikarya</taxon>
        <taxon>Ascomycota</taxon>
        <taxon>Pezizomycotina</taxon>
        <taxon>Sordariomycetes</taxon>
        <taxon>Hypocreomycetidae</taxon>
        <taxon>Glomerellales</taxon>
        <taxon>Plectosphaerellaceae</taxon>
        <taxon>Plectosphaerella</taxon>
    </lineage>
</organism>
<name>A0A8K0TRR4_9PEZI</name>
<dbReference type="EMBL" id="JAGPXD010000001">
    <property type="protein sequence ID" value="KAH7375450.1"/>
    <property type="molecule type" value="Genomic_DNA"/>
</dbReference>
<dbReference type="InterPro" id="IPR036864">
    <property type="entry name" value="Zn2-C6_fun-type_DNA-bd_sf"/>
</dbReference>
<feature type="compositionally biased region" description="Gly residues" evidence="7">
    <location>
        <begin position="18"/>
        <end position="30"/>
    </location>
</feature>
<proteinExistence type="predicted"/>
<feature type="compositionally biased region" description="Basic and acidic residues" evidence="7">
    <location>
        <begin position="1"/>
        <end position="12"/>
    </location>
</feature>
<gene>
    <name evidence="9" type="ORF">B0T11DRAFT_334807</name>
</gene>
<dbReference type="GO" id="GO:0003677">
    <property type="term" value="F:DNA binding"/>
    <property type="evidence" value="ECO:0007669"/>
    <property type="project" value="UniProtKB-KW"/>
</dbReference>
<evidence type="ECO:0000256" key="5">
    <source>
        <dbReference type="ARBA" id="ARBA00023163"/>
    </source>
</evidence>
<dbReference type="GO" id="GO:0008270">
    <property type="term" value="F:zinc ion binding"/>
    <property type="evidence" value="ECO:0007669"/>
    <property type="project" value="InterPro"/>
</dbReference>
<evidence type="ECO:0000256" key="4">
    <source>
        <dbReference type="ARBA" id="ARBA00023125"/>
    </source>
</evidence>
<feature type="region of interest" description="Disordered" evidence="7">
    <location>
        <begin position="1"/>
        <end position="60"/>
    </location>
</feature>
<keyword evidence="6" id="KW-0539">Nucleus</keyword>
<evidence type="ECO:0000256" key="7">
    <source>
        <dbReference type="SAM" id="MobiDB-lite"/>
    </source>
</evidence>
<sequence>MNRRTVEPERAASRSPGSGNGNGNGYGSGSASGYMSEAPSTDSSAARMTLKVPVRSGRKGSKKVRTGCITCKIRRVKCDEAKPACLRCTKTGRKCDGYIQAANSGDAHSSDGHSPTPATGTEQITLSILGKPPSTFTGWEPSEQRAFHFYRTCSSTSLFRTATRGFWGRVVPGLCFQEPAIRHAAMVISDLHERAYHAGAAAACPTGDRPGYPALSAFAAAHYGRAMRSLQAWRPPREGALAGSASIAVPLLACALFVCVEFMVGNESVAQMHIKQGRQILASFEGAVESSGNGPLSASPGVELIRQELVPIFTRLSLASFLFGSSPAPIPAALRWTAPTEPGTEVHMAFNSASEAEQALDEIMEDGLRFSREAAGWLYKSAQEPDGPAKDAQRASMEAMQTHLLGLLEKWHVAAAVRRAAAAAEGEDEAASGRMSRLYYLTSLVFVRRALSSRQTAYDLDTGTFASLVATAGEILDGEEKGDGGQRFTFETGVIPPLYFAATRTRHPGLRRAAIAVLRRRAAGNCNENLWNARRIVHIAQRTAVMEEERAMELGFEEGETLGGGGSASGEGWGLGTQEPEVMPQDFSACVFGSPAQHDEWMALMEEQAAPYREEAATATADLQDPEETIASIVGNVPVSMPPSIPRHKADLVFGAETEPEAVRGKRRGGSSAESQAPLPPPLALPPWAADGGRGLRPPFNIPERARIKNAVISPQVGSGTWVTFFVAPEPGRGPHWGFVREFISGG</sequence>
<dbReference type="PANTHER" id="PTHR36206:SF16">
    <property type="entry name" value="TRANSCRIPTION FACTOR DOMAIN-CONTAINING PROTEIN-RELATED"/>
    <property type="match status" value="1"/>
</dbReference>
<evidence type="ECO:0000256" key="3">
    <source>
        <dbReference type="ARBA" id="ARBA00023015"/>
    </source>
</evidence>
<evidence type="ECO:0000256" key="1">
    <source>
        <dbReference type="ARBA" id="ARBA00022723"/>
    </source>
</evidence>
<evidence type="ECO:0000259" key="8">
    <source>
        <dbReference type="PROSITE" id="PS50048"/>
    </source>
</evidence>
<protein>
    <recommendedName>
        <fullName evidence="8">Zn(2)-C6 fungal-type domain-containing protein</fullName>
    </recommendedName>
</protein>
<feature type="domain" description="Zn(2)-C6 fungal-type" evidence="8">
    <location>
        <begin position="67"/>
        <end position="95"/>
    </location>
</feature>
<keyword evidence="4" id="KW-0238">DNA-binding</keyword>
<dbReference type="InterPro" id="IPR052360">
    <property type="entry name" value="Transcr_Regulatory_Proteins"/>
</dbReference>
<dbReference type="SUPFAM" id="SSF57701">
    <property type="entry name" value="Zn2/Cys6 DNA-binding domain"/>
    <property type="match status" value="1"/>
</dbReference>
<keyword evidence="5" id="KW-0804">Transcription</keyword>
<reference evidence="9" key="1">
    <citation type="journal article" date="2021" name="Nat. Commun.">
        <title>Genetic determinants of endophytism in the Arabidopsis root mycobiome.</title>
        <authorList>
            <person name="Mesny F."/>
            <person name="Miyauchi S."/>
            <person name="Thiergart T."/>
            <person name="Pickel B."/>
            <person name="Atanasova L."/>
            <person name="Karlsson M."/>
            <person name="Huettel B."/>
            <person name="Barry K.W."/>
            <person name="Haridas S."/>
            <person name="Chen C."/>
            <person name="Bauer D."/>
            <person name="Andreopoulos W."/>
            <person name="Pangilinan J."/>
            <person name="LaButti K."/>
            <person name="Riley R."/>
            <person name="Lipzen A."/>
            <person name="Clum A."/>
            <person name="Drula E."/>
            <person name="Henrissat B."/>
            <person name="Kohler A."/>
            <person name="Grigoriev I.V."/>
            <person name="Martin F.M."/>
            <person name="Hacquard S."/>
        </authorList>
    </citation>
    <scope>NUCLEOTIDE SEQUENCE</scope>
    <source>
        <strain evidence="9">MPI-CAGE-AT-0016</strain>
    </source>
</reference>
<dbReference type="PANTHER" id="PTHR36206">
    <property type="entry name" value="ASPERCRYPTIN BIOSYNTHESIS CLUSTER-SPECIFIC TRANSCRIPTION REGULATOR ATNN-RELATED"/>
    <property type="match status" value="1"/>
</dbReference>
<keyword evidence="2" id="KW-0862">Zinc</keyword>
<keyword evidence="10" id="KW-1185">Reference proteome</keyword>
<comment type="caution">
    <text evidence="9">The sequence shown here is derived from an EMBL/GenBank/DDBJ whole genome shotgun (WGS) entry which is preliminary data.</text>
</comment>
<dbReference type="PROSITE" id="PS00463">
    <property type="entry name" value="ZN2_CY6_FUNGAL_1"/>
    <property type="match status" value="1"/>
</dbReference>
<dbReference type="InterPro" id="IPR001138">
    <property type="entry name" value="Zn2Cys6_DnaBD"/>
</dbReference>
<dbReference type="AlphaFoldDB" id="A0A8K0TRR4"/>
<dbReference type="SMART" id="SM00066">
    <property type="entry name" value="GAL4"/>
    <property type="match status" value="1"/>
</dbReference>
<dbReference type="OrthoDB" id="2593732at2759"/>